<feature type="signal peptide" evidence="1">
    <location>
        <begin position="1"/>
        <end position="23"/>
    </location>
</feature>
<evidence type="ECO:0000313" key="3">
    <source>
        <dbReference type="Proteomes" id="UP000248021"/>
    </source>
</evidence>
<dbReference type="SUPFAM" id="SSF53850">
    <property type="entry name" value="Periplasmic binding protein-like II"/>
    <property type="match status" value="1"/>
</dbReference>
<evidence type="ECO:0000256" key="1">
    <source>
        <dbReference type="SAM" id="SignalP"/>
    </source>
</evidence>
<keyword evidence="3" id="KW-1185">Reference proteome</keyword>
<gene>
    <name evidence="2" type="ORF">C7450_111206</name>
</gene>
<dbReference type="InterPro" id="IPR011852">
    <property type="entry name" value="TRAP_TAXI"/>
</dbReference>
<dbReference type="PANTHER" id="PTHR42941:SF1">
    <property type="entry name" value="SLL1037 PROTEIN"/>
    <property type="match status" value="1"/>
</dbReference>
<accession>A0A2V3TYZ5</accession>
<evidence type="ECO:0000313" key="2">
    <source>
        <dbReference type="EMBL" id="PXW54674.1"/>
    </source>
</evidence>
<organism evidence="2 3">
    <name type="scientific">Chelatococcus asaccharovorans</name>
    <dbReference type="NCBI Taxonomy" id="28210"/>
    <lineage>
        <taxon>Bacteria</taxon>
        <taxon>Pseudomonadati</taxon>
        <taxon>Pseudomonadota</taxon>
        <taxon>Alphaproteobacteria</taxon>
        <taxon>Hyphomicrobiales</taxon>
        <taxon>Chelatococcaceae</taxon>
        <taxon>Chelatococcus</taxon>
    </lineage>
</organism>
<dbReference type="Gene3D" id="3.40.190.10">
    <property type="entry name" value="Periplasmic binding protein-like II"/>
    <property type="match status" value="2"/>
</dbReference>
<dbReference type="AlphaFoldDB" id="A0A2V3TYZ5"/>
<feature type="chain" id="PRO_5041067739" description="TRAP transporter TAXI family solute receptor" evidence="1">
    <location>
        <begin position="24"/>
        <end position="317"/>
    </location>
</feature>
<dbReference type="CDD" id="cd13567">
    <property type="entry name" value="PBP2_TtGluBP"/>
    <property type="match status" value="1"/>
</dbReference>
<proteinExistence type="predicted"/>
<dbReference type="NCBIfam" id="TIGR02122">
    <property type="entry name" value="TRAP_TAXI"/>
    <property type="match status" value="1"/>
</dbReference>
<dbReference type="Proteomes" id="UP000248021">
    <property type="component" value="Unassembled WGS sequence"/>
</dbReference>
<dbReference type="EMBL" id="QJJK01000011">
    <property type="protein sequence ID" value="PXW54674.1"/>
    <property type="molecule type" value="Genomic_DNA"/>
</dbReference>
<comment type="caution">
    <text evidence="2">The sequence shown here is derived from an EMBL/GenBank/DDBJ whole genome shotgun (WGS) entry which is preliminary data.</text>
</comment>
<evidence type="ECO:0008006" key="4">
    <source>
        <dbReference type="Google" id="ProtNLM"/>
    </source>
</evidence>
<dbReference type="PANTHER" id="PTHR42941">
    <property type="entry name" value="SLL1037 PROTEIN"/>
    <property type="match status" value="1"/>
</dbReference>
<dbReference type="Pfam" id="PF16868">
    <property type="entry name" value="NMT1_3"/>
    <property type="match status" value="1"/>
</dbReference>
<protein>
    <recommendedName>
        <fullName evidence="4">TRAP transporter TAXI family solute receptor</fullName>
    </recommendedName>
</protein>
<sequence>MLSIRQIVIAASAALALATPAKAQEFINILTGGTSGVYYPLGVALSKIYTEKIPGSRPSVQATKASVENLNLLQQRKGEIAFTLGDSLADAWNGVEDAGFKTKLDRLRAISAIYPNYIQIVASKESGIKTLADLKGKRLSVGAPKSGTELNARAILKGAGLTYADLGKVEYLPFAESVELMKNRQLDATLQSSGLGVASLRDLASAVEIVVVGIPEETVKKVGTPYVAATIPANTYTGQTEAVPTAAVVNYFVTHDGVKDDLAYAMTKAVFDNLDTLGAAHSAAKSIKLENALQGLPVPLHPGAAKYFKEKGLTPPQ</sequence>
<name>A0A2V3TYZ5_9HYPH</name>
<keyword evidence="1" id="KW-0732">Signal</keyword>
<reference evidence="2 3" key="1">
    <citation type="submission" date="2018-05" db="EMBL/GenBank/DDBJ databases">
        <title>Genomic Encyclopedia of Type Strains, Phase IV (KMG-IV): sequencing the most valuable type-strain genomes for metagenomic binning, comparative biology and taxonomic classification.</title>
        <authorList>
            <person name="Goeker M."/>
        </authorList>
    </citation>
    <scope>NUCLEOTIDE SEQUENCE [LARGE SCALE GENOMIC DNA]</scope>
    <source>
        <strain evidence="2 3">DSM 6462</strain>
    </source>
</reference>